<evidence type="ECO:0008006" key="4">
    <source>
        <dbReference type="Google" id="ProtNLM"/>
    </source>
</evidence>
<evidence type="ECO:0000313" key="3">
    <source>
        <dbReference type="Proteomes" id="UP001273531"/>
    </source>
</evidence>
<reference evidence="2 3" key="1">
    <citation type="submission" date="2023-10" db="EMBL/GenBank/DDBJ databases">
        <title>Sphingomonas sp. HF-S4 16S ribosomal RNA gene Genome sequencing and assembly.</title>
        <authorList>
            <person name="Lee H."/>
        </authorList>
    </citation>
    <scope>NUCLEOTIDE SEQUENCE [LARGE SCALE GENOMIC DNA]</scope>
    <source>
        <strain evidence="2 3">HF-S4</strain>
    </source>
</reference>
<protein>
    <recommendedName>
        <fullName evidence="4">Chemotaxis protein</fullName>
    </recommendedName>
</protein>
<proteinExistence type="predicted"/>
<organism evidence="2 3">
    <name type="scientific">Sphingomonas agrestis</name>
    <dbReference type="NCBI Taxonomy" id="3080540"/>
    <lineage>
        <taxon>Bacteria</taxon>
        <taxon>Pseudomonadati</taxon>
        <taxon>Pseudomonadota</taxon>
        <taxon>Alphaproteobacteria</taxon>
        <taxon>Sphingomonadales</taxon>
        <taxon>Sphingomonadaceae</taxon>
        <taxon>Sphingomonas</taxon>
    </lineage>
</organism>
<evidence type="ECO:0000313" key="2">
    <source>
        <dbReference type="EMBL" id="MDV3458277.1"/>
    </source>
</evidence>
<name>A0ABU3YAV7_9SPHN</name>
<dbReference type="EMBL" id="JAWJEJ010000001">
    <property type="protein sequence ID" value="MDV3458277.1"/>
    <property type="molecule type" value="Genomic_DNA"/>
</dbReference>
<dbReference type="Proteomes" id="UP001273531">
    <property type="component" value="Unassembled WGS sequence"/>
</dbReference>
<evidence type="ECO:0000256" key="1">
    <source>
        <dbReference type="SAM" id="MobiDB-lite"/>
    </source>
</evidence>
<gene>
    <name evidence="2" type="ORF">RZN05_14865</name>
</gene>
<comment type="caution">
    <text evidence="2">The sequence shown here is derived from an EMBL/GenBank/DDBJ whole genome shotgun (WGS) entry which is preliminary data.</text>
</comment>
<feature type="compositionally biased region" description="Pro residues" evidence="1">
    <location>
        <begin position="585"/>
        <end position="600"/>
    </location>
</feature>
<keyword evidence="3" id="KW-1185">Reference proteome</keyword>
<feature type="region of interest" description="Disordered" evidence="1">
    <location>
        <begin position="581"/>
        <end position="606"/>
    </location>
</feature>
<sequence length="606" mass="67278">MKLVIREYLASLKERDELDAVLPDLLTELGFTVYSRPARGTRQYGVDVAAVGPGQDGIRRVHLFSVKSGDLDRNEWNTASPQSLRPSLDEILDHYVASRIPPEYASLPIAICLTFGGAIDEQVRAEVTGYMTRNTTPKISFEEWNGDRLAQVILDGILREELLPAPQRSHLRKAVAMVEEPDIALDHFQKLLRALADQPGTTPAARLSQARLINICLWIMFVWAREAENVEAPYRASELALLEVWQLLKTDIARTSKAGEAASLVLNELAELHFTIWDALFEDKILPTAEIRHAISTAVESHAALDINLKLFDLVGRLALRGLWLVWQLSPASGPVVLTNDYLNTLPALTSDTTRATVNQIDRLIEAMMAIVSNNRALLSPIGDWQAIDIGLAFTLLASRPGAHGAIDQWAEGLAKHSMFAFKAHGRYPITSRSYWDLVDHPSERNDEYRTQSTEGSILYPLLAIWSAARGEQTLFDEIAKFSEDALAHCTFQTWFPDEDSEDNLYLNRDSHGAALAGIPVTEGTRDALDFILAEAKTNKHYDQLTAVKLGHWPIVLTACRAHRLPVPPQVWRDLLPHVSRPARGPVPPPDDGVPEPPDAGPEDAC</sequence>
<accession>A0ABU3YAV7</accession>
<dbReference type="RefSeq" id="WP_317227348.1">
    <property type="nucleotide sequence ID" value="NZ_JAWJEJ010000001.1"/>
</dbReference>